<keyword evidence="2" id="KW-1185">Reference proteome</keyword>
<reference evidence="1" key="1">
    <citation type="journal article" date="2023" name="G3 (Bethesda)">
        <title>A reference genome for the long-term kleptoplast-retaining sea slug Elysia crispata morphotype clarki.</title>
        <authorList>
            <person name="Eastman K.E."/>
            <person name="Pendleton A.L."/>
            <person name="Shaikh M.A."/>
            <person name="Suttiyut T."/>
            <person name="Ogas R."/>
            <person name="Tomko P."/>
            <person name="Gavelis G."/>
            <person name="Widhalm J.R."/>
            <person name="Wisecaver J.H."/>
        </authorList>
    </citation>
    <scope>NUCLEOTIDE SEQUENCE</scope>
    <source>
        <strain evidence="1">ECLA1</strain>
    </source>
</reference>
<name>A0AAE0ZHU4_9GAST</name>
<dbReference type="Proteomes" id="UP001283361">
    <property type="component" value="Unassembled WGS sequence"/>
</dbReference>
<proteinExistence type="predicted"/>
<gene>
    <name evidence="1" type="ORF">RRG08_043980</name>
</gene>
<comment type="caution">
    <text evidence="1">The sequence shown here is derived from an EMBL/GenBank/DDBJ whole genome shotgun (WGS) entry which is preliminary data.</text>
</comment>
<dbReference type="AlphaFoldDB" id="A0AAE0ZHU4"/>
<dbReference type="EMBL" id="JAWDGP010003898">
    <property type="protein sequence ID" value="KAK3769593.1"/>
    <property type="molecule type" value="Genomic_DNA"/>
</dbReference>
<evidence type="ECO:0000313" key="2">
    <source>
        <dbReference type="Proteomes" id="UP001283361"/>
    </source>
</evidence>
<accession>A0AAE0ZHU4</accession>
<organism evidence="1 2">
    <name type="scientific">Elysia crispata</name>
    <name type="common">lettuce slug</name>
    <dbReference type="NCBI Taxonomy" id="231223"/>
    <lineage>
        <taxon>Eukaryota</taxon>
        <taxon>Metazoa</taxon>
        <taxon>Spiralia</taxon>
        <taxon>Lophotrochozoa</taxon>
        <taxon>Mollusca</taxon>
        <taxon>Gastropoda</taxon>
        <taxon>Heterobranchia</taxon>
        <taxon>Euthyneura</taxon>
        <taxon>Panpulmonata</taxon>
        <taxon>Sacoglossa</taxon>
        <taxon>Placobranchoidea</taxon>
        <taxon>Plakobranchidae</taxon>
        <taxon>Elysia</taxon>
    </lineage>
</organism>
<evidence type="ECO:0000313" key="1">
    <source>
        <dbReference type="EMBL" id="KAK3769593.1"/>
    </source>
</evidence>
<feature type="non-terminal residue" evidence="1">
    <location>
        <position position="1"/>
    </location>
</feature>
<sequence>MSNRGGVEGGIFMSKRGGVEGGIFMSKRGGVEGGIFMSKRGGVEGEIFMSKRGGVEGGIFMSKRGGVEGEIFMSKRGVVEGEIFMSKRGGVEGEIFMSKRGGVEGEIFMSNRGVVEGEIFMSKRGVVEGEIFMSKRGVVEGEIFMSKRGVVEGEIFMSKRGGVEGGIFLSKRGVVEGEIFMSKRGGVEGEIFMSKRGGVERGGVEGGIFQFKRGGVEGGNFLSKRGGVEGGNFLSKRGGVEGGNFLSKRGGVEGGNFLSKRGHHECLILCGGLESEAAESLRTWRDCLKNPEHEDFMSVQLFEDNYLPRVRINKQRDELRRIIDLTVRLRVYWTSPDRPDDDELSDHRETKKSRMGTGSIDYVSFPVSDEPCPCVACNGEITRMFWKFRVRTATHVVYNTEEAKSTWVDLFYDDDSCKSDGRMRTVKGLEVGAINPENDVCYMICVTHDGALGDRIESTYRNWRDELGSLDLPSLDFIPSCDRGRRPTLIVSHPHGQPKKITVGQGRAGIHPVVEYNAATCPGSSGAPVLWFDSDGDAWRNGSLLTPVHSGSFISTSTQNCDKLNILARFSQGLRGCETKELTNYGNMCEVTY</sequence>
<dbReference type="InterPro" id="IPR009003">
    <property type="entry name" value="Peptidase_S1_PA"/>
</dbReference>
<dbReference type="SUPFAM" id="SSF50494">
    <property type="entry name" value="Trypsin-like serine proteases"/>
    <property type="match status" value="1"/>
</dbReference>
<protein>
    <submittedName>
        <fullName evidence="1">Uncharacterized protein</fullName>
    </submittedName>
</protein>